<dbReference type="AlphaFoldDB" id="A0A8J3VKN0"/>
<evidence type="ECO:0008006" key="3">
    <source>
        <dbReference type="Google" id="ProtNLM"/>
    </source>
</evidence>
<sequence>MAGATARTEDGGMNTLHIEHAITEFGVWKAAFDRFAEMRRDAGVRRHRIAQPVDDAHYVLVDLDFATAEEARKFLGFLQTSVWNTGNAPALVGQPQTRILELADEYSES</sequence>
<organism evidence="1 2">
    <name type="scientific">Rhizocola hellebori</name>
    <dbReference type="NCBI Taxonomy" id="1392758"/>
    <lineage>
        <taxon>Bacteria</taxon>
        <taxon>Bacillati</taxon>
        <taxon>Actinomycetota</taxon>
        <taxon>Actinomycetes</taxon>
        <taxon>Micromonosporales</taxon>
        <taxon>Micromonosporaceae</taxon>
        <taxon>Rhizocola</taxon>
    </lineage>
</organism>
<proteinExistence type="predicted"/>
<protein>
    <recommendedName>
        <fullName evidence="3">Cyclase</fullName>
    </recommendedName>
</protein>
<comment type="caution">
    <text evidence="1">The sequence shown here is derived from an EMBL/GenBank/DDBJ whole genome shotgun (WGS) entry which is preliminary data.</text>
</comment>
<evidence type="ECO:0000313" key="2">
    <source>
        <dbReference type="Proteomes" id="UP000612899"/>
    </source>
</evidence>
<dbReference type="Proteomes" id="UP000612899">
    <property type="component" value="Unassembled WGS sequence"/>
</dbReference>
<keyword evidence="2" id="KW-1185">Reference proteome</keyword>
<evidence type="ECO:0000313" key="1">
    <source>
        <dbReference type="EMBL" id="GIH09236.1"/>
    </source>
</evidence>
<gene>
    <name evidence="1" type="ORF">Rhe02_73030</name>
</gene>
<accession>A0A8J3VKN0</accession>
<dbReference type="EMBL" id="BONY01000064">
    <property type="protein sequence ID" value="GIH09236.1"/>
    <property type="molecule type" value="Genomic_DNA"/>
</dbReference>
<reference evidence="1" key="1">
    <citation type="submission" date="2021-01" db="EMBL/GenBank/DDBJ databases">
        <title>Whole genome shotgun sequence of Rhizocola hellebori NBRC 109834.</title>
        <authorList>
            <person name="Komaki H."/>
            <person name="Tamura T."/>
        </authorList>
    </citation>
    <scope>NUCLEOTIDE SEQUENCE</scope>
    <source>
        <strain evidence="1">NBRC 109834</strain>
    </source>
</reference>
<name>A0A8J3VKN0_9ACTN</name>